<keyword evidence="1" id="KW-0472">Membrane</keyword>
<name>A0A0L8FJH9_OCTBM</name>
<reference evidence="2" key="1">
    <citation type="submission" date="2015-07" db="EMBL/GenBank/DDBJ databases">
        <title>MeaNS - Measles Nucleotide Surveillance Program.</title>
        <authorList>
            <person name="Tran T."/>
            <person name="Druce J."/>
        </authorList>
    </citation>
    <scope>NUCLEOTIDE SEQUENCE</scope>
    <source>
        <strain evidence="2">UCB-OBI-ISO-001</strain>
        <tissue evidence="2">Gonad</tissue>
    </source>
</reference>
<dbReference type="AlphaFoldDB" id="A0A0L8FJH9"/>
<evidence type="ECO:0000256" key="1">
    <source>
        <dbReference type="SAM" id="Phobius"/>
    </source>
</evidence>
<gene>
    <name evidence="2" type="ORF">OCBIM_22017538mg</name>
</gene>
<proteinExistence type="predicted"/>
<feature type="transmembrane region" description="Helical" evidence="1">
    <location>
        <begin position="15"/>
        <end position="32"/>
    </location>
</feature>
<keyword evidence="1" id="KW-1133">Transmembrane helix</keyword>
<organism evidence="2">
    <name type="scientific">Octopus bimaculoides</name>
    <name type="common">California two-spotted octopus</name>
    <dbReference type="NCBI Taxonomy" id="37653"/>
    <lineage>
        <taxon>Eukaryota</taxon>
        <taxon>Metazoa</taxon>
        <taxon>Spiralia</taxon>
        <taxon>Lophotrochozoa</taxon>
        <taxon>Mollusca</taxon>
        <taxon>Cephalopoda</taxon>
        <taxon>Coleoidea</taxon>
        <taxon>Octopodiformes</taxon>
        <taxon>Octopoda</taxon>
        <taxon>Incirrata</taxon>
        <taxon>Octopodidae</taxon>
        <taxon>Octopus</taxon>
    </lineage>
</organism>
<evidence type="ECO:0000313" key="2">
    <source>
        <dbReference type="EMBL" id="KOF64279.1"/>
    </source>
</evidence>
<protein>
    <submittedName>
        <fullName evidence="2">Uncharacterized protein</fullName>
    </submittedName>
</protein>
<dbReference type="EMBL" id="KQ430345">
    <property type="protein sequence ID" value="KOF64279.1"/>
    <property type="molecule type" value="Genomic_DNA"/>
</dbReference>
<accession>A0A0L8FJH9</accession>
<sequence length="50" mass="5888">MLCVCPCVFARNRKYIEFFLLLFLFIPRIVDLKGGKRQSVKRPAQVGFLR</sequence>
<keyword evidence="1" id="KW-0812">Transmembrane</keyword>